<dbReference type="Gene3D" id="3.40.50.1980">
    <property type="entry name" value="Nitrogenase molybdenum iron protein domain"/>
    <property type="match status" value="4"/>
</dbReference>
<dbReference type="GO" id="GO:0005524">
    <property type="term" value="F:ATP binding"/>
    <property type="evidence" value="ECO:0007669"/>
    <property type="project" value="UniProtKB-KW"/>
</dbReference>
<protein>
    <recommendedName>
        <fullName evidence="16">Nitrogenase protein alpha chain</fullName>
        <ecNumber evidence="16">1.18.6.1</ecNumber>
    </recommendedName>
</protein>
<evidence type="ECO:0000256" key="12">
    <source>
        <dbReference type="ARBA" id="ARBA00023014"/>
    </source>
</evidence>
<keyword evidence="11 16" id="KW-0408">Iron</keyword>
<dbReference type="Proteomes" id="UP000214975">
    <property type="component" value="Chromosome"/>
</dbReference>
<comment type="function">
    <text evidence="3">This molybdenum-iron protein is part of the nitrogenase complex that catalyzes the key enzymatic reactions in nitrogen fixation.</text>
</comment>
<evidence type="ECO:0000256" key="9">
    <source>
        <dbReference type="ARBA" id="ARBA00022840"/>
    </source>
</evidence>
<dbReference type="InterPro" id="IPR000318">
    <property type="entry name" value="Nase_comp1_CS"/>
</dbReference>
<dbReference type="NCBIfam" id="TIGR01862">
    <property type="entry name" value="N2-ase-Ialpha"/>
    <property type="match status" value="1"/>
</dbReference>
<evidence type="ECO:0000256" key="7">
    <source>
        <dbReference type="ARBA" id="ARBA00022723"/>
    </source>
</evidence>
<keyword evidence="8" id="KW-0547">Nucleotide-binding</keyword>
<dbReference type="EC" id="1.18.6.1" evidence="16"/>
<comment type="cofactor">
    <cofactor evidence="1">
        <name>[8Fe-7S] cluster</name>
        <dbReference type="ChEBI" id="CHEBI:21143"/>
    </cofactor>
</comment>
<dbReference type="PANTHER" id="PTHR43457:SF1">
    <property type="entry name" value="NITROGENASE MOLYBDENUM-IRON PROTEIN ALPHA CHAIN"/>
    <property type="match status" value="1"/>
</dbReference>
<dbReference type="EMBL" id="CP016893">
    <property type="protein sequence ID" value="AST56460.1"/>
    <property type="molecule type" value="Genomic_DNA"/>
</dbReference>
<feature type="domain" description="Nitrogenase/oxidoreductase component 1" evidence="17">
    <location>
        <begin position="69"/>
        <end position="521"/>
    </location>
</feature>
<dbReference type="GO" id="GO:0016163">
    <property type="term" value="F:nitrogenase activity"/>
    <property type="evidence" value="ECO:0007669"/>
    <property type="project" value="UniProtKB-UniRule"/>
</dbReference>
<evidence type="ECO:0000259" key="17">
    <source>
        <dbReference type="Pfam" id="PF00148"/>
    </source>
</evidence>
<dbReference type="GO" id="GO:0046872">
    <property type="term" value="F:metal ion binding"/>
    <property type="evidence" value="ECO:0007669"/>
    <property type="project" value="UniProtKB-KW"/>
</dbReference>
<keyword evidence="10 16" id="KW-0560">Oxidoreductase</keyword>
<reference evidence="18 19" key="1">
    <citation type="submission" date="2016-08" db="EMBL/GenBank/DDBJ databases">
        <title>A novel genetic cassette of butanologenic Thermoanaerobacterium thermosaccharolyticum that directly convert cellulose to butanol.</title>
        <authorList>
            <person name="Li T."/>
            <person name="He J."/>
        </authorList>
    </citation>
    <scope>NUCLEOTIDE SEQUENCE [LARGE SCALE GENOMIC DNA]</scope>
    <source>
        <strain evidence="18 19">TG57</strain>
    </source>
</reference>
<evidence type="ECO:0000256" key="16">
    <source>
        <dbReference type="RuleBase" id="RU004022"/>
    </source>
</evidence>
<keyword evidence="13 15" id="KW-0535">Nitrogen fixation</keyword>
<evidence type="ECO:0000256" key="1">
    <source>
        <dbReference type="ARBA" id="ARBA00001919"/>
    </source>
</evidence>
<keyword evidence="9" id="KW-0067">ATP-binding</keyword>
<evidence type="ECO:0000256" key="10">
    <source>
        <dbReference type="ARBA" id="ARBA00023002"/>
    </source>
</evidence>
<dbReference type="GO" id="GO:0051536">
    <property type="term" value="F:iron-sulfur cluster binding"/>
    <property type="evidence" value="ECO:0007669"/>
    <property type="project" value="UniProtKB-KW"/>
</dbReference>
<dbReference type="InterPro" id="IPR005972">
    <property type="entry name" value="Nase_Mo-Fe_asu"/>
</dbReference>
<evidence type="ECO:0000256" key="2">
    <source>
        <dbReference type="ARBA" id="ARBA00001969"/>
    </source>
</evidence>
<accession>A0A223HVF0</accession>
<dbReference type="NCBIfam" id="TIGR01282">
    <property type="entry name" value="nifD"/>
    <property type="match status" value="1"/>
</dbReference>
<comment type="similarity">
    <text evidence="4 15">Belongs to the NifD/NifK/NifE/NifN family.</text>
</comment>
<organism evidence="18 19">
    <name type="scientific">Thermoanaerobacterium thermosaccharolyticum</name>
    <name type="common">Clostridium thermosaccharolyticum</name>
    <dbReference type="NCBI Taxonomy" id="1517"/>
    <lineage>
        <taxon>Bacteria</taxon>
        <taxon>Bacillati</taxon>
        <taxon>Bacillota</taxon>
        <taxon>Clostridia</taxon>
        <taxon>Thermoanaerobacterales</taxon>
        <taxon>Thermoanaerobacteraceae</taxon>
        <taxon>Thermoanaerobacterium</taxon>
    </lineage>
</organism>
<dbReference type="GO" id="GO:0016612">
    <property type="term" value="C:molybdenum-iron nitrogenase complex"/>
    <property type="evidence" value="ECO:0007669"/>
    <property type="project" value="UniProtKB-UniRule"/>
</dbReference>
<evidence type="ECO:0000256" key="5">
    <source>
        <dbReference type="ARBA" id="ARBA00011462"/>
    </source>
</evidence>
<sequence>MIERNHTQDDMMGSLVEKNKKLIEDITDSYPKKVSKERKTHLVVIDPSEEQHIMADVATIPGIMTNRGCSYAGAKGVVFGPVKDILHLTHGPIGCGYYTWNTRRNLAEPEEGYNYFIKNCFSTNMQEKDVVFDGEKKLYGAIKEAYEIFKPKVVGIYATCPVGLIGDDIKAVAKRAEEELGIKVITVSCEGYKGVSQSAGHHLASNTLIMDIVGTEELEDPTPYDINIFGEYNIGGDVWLVKDLLQKIGYRVVSVFTGDSKYDDLAKAHKAKLSILMCHRSINYTNRMMEEKFGVPWLKVNYIGITSTIESLREMAKFFDDPMIYENTEKVIEEELKKIKPRLDYYKERLKGKKAILFVGGSRAHHYQDLLKDIGMETIVAGYEFAHRDDYEGRKIIPEIKEAPHHKILDTYHFERVTEPVYPKEKIEEMKSKMPDHFMNYEGMMVHMEEGSIVIDDFNHHETEELIKALKPDIFLSGIKDRYVFQKMGIPSRQIHSYDYSGPYSAFEGAVNFARDMDMAINNPIWKEVTPPWKK</sequence>
<proteinExistence type="inferred from homology"/>
<evidence type="ECO:0000256" key="6">
    <source>
        <dbReference type="ARBA" id="ARBA00022505"/>
    </source>
</evidence>
<dbReference type="SUPFAM" id="SSF53807">
    <property type="entry name" value="Helical backbone' metal receptor"/>
    <property type="match status" value="1"/>
</dbReference>
<dbReference type="InterPro" id="IPR010143">
    <property type="entry name" value="Nase_comp1_asu"/>
</dbReference>
<evidence type="ECO:0000256" key="3">
    <source>
        <dbReference type="ARBA" id="ARBA00002621"/>
    </source>
</evidence>
<keyword evidence="12" id="KW-0411">Iron-sulfur</keyword>
<dbReference type="AlphaFoldDB" id="A0A223HVF0"/>
<comment type="cofactor">
    <cofactor evidence="2">
        <name>[7Fe-Mo-9S-C-homocitryl] cluster</name>
        <dbReference type="ChEBI" id="CHEBI:30409"/>
    </cofactor>
</comment>
<dbReference type="PANTHER" id="PTHR43457">
    <property type="entry name" value="NITROGENASE MOLYBDENUM-IRON PROTEIN ALPHA CHAIN"/>
    <property type="match status" value="1"/>
</dbReference>
<dbReference type="PROSITE" id="PS00699">
    <property type="entry name" value="NITROGENASE_1_1"/>
    <property type="match status" value="1"/>
</dbReference>
<evidence type="ECO:0000256" key="8">
    <source>
        <dbReference type="ARBA" id="ARBA00022741"/>
    </source>
</evidence>
<dbReference type="RefSeq" id="WP_094396713.1">
    <property type="nucleotide sequence ID" value="NZ_CP016893.1"/>
</dbReference>
<dbReference type="PROSITE" id="PS00090">
    <property type="entry name" value="NITROGENASE_1_2"/>
    <property type="match status" value="1"/>
</dbReference>
<gene>
    <name evidence="18" type="ORF">Thert_00230</name>
</gene>
<comment type="subunit">
    <text evidence="5">Tetramer of two alpha and two beta chains. Forms complex with the iron protein (nitrogenase component 2).</text>
</comment>
<name>A0A223HVF0_THETR</name>
<dbReference type="InterPro" id="IPR000510">
    <property type="entry name" value="Nase/OxRdtase_comp1"/>
</dbReference>
<keyword evidence="7 16" id="KW-0479">Metal-binding</keyword>
<comment type="catalytic activity">
    <reaction evidence="14 16">
        <text>N2 + 8 reduced [2Fe-2S]-[ferredoxin] + 16 ATP + 16 H2O = H2 + 8 oxidized [2Fe-2S]-[ferredoxin] + 2 NH4(+) + 16 ADP + 16 phosphate + 6 H(+)</text>
        <dbReference type="Rhea" id="RHEA:21448"/>
        <dbReference type="Rhea" id="RHEA-COMP:10000"/>
        <dbReference type="Rhea" id="RHEA-COMP:10001"/>
        <dbReference type="ChEBI" id="CHEBI:15377"/>
        <dbReference type="ChEBI" id="CHEBI:15378"/>
        <dbReference type="ChEBI" id="CHEBI:17997"/>
        <dbReference type="ChEBI" id="CHEBI:18276"/>
        <dbReference type="ChEBI" id="CHEBI:28938"/>
        <dbReference type="ChEBI" id="CHEBI:30616"/>
        <dbReference type="ChEBI" id="CHEBI:33737"/>
        <dbReference type="ChEBI" id="CHEBI:33738"/>
        <dbReference type="ChEBI" id="CHEBI:43474"/>
        <dbReference type="ChEBI" id="CHEBI:456216"/>
        <dbReference type="EC" id="1.18.6.1"/>
    </reaction>
</comment>
<evidence type="ECO:0000256" key="11">
    <source>
        <dbReference type="ARBA" id="ARBA00023004"/>
    </source>
</evidence>
<evidence type="ECO:0000256" key="4">
    <source>
        <dbReference type="ARBA" id="ARBA00011002"/>
    </source>
</evidence>
<evidence type="ECO:0000256" key="14">
    <source>
        <dbReference type="ARBA" id="ARBA00047967"/>
    </source>
</evidence>
<evidence type="ECO:0000256" key="15">
    <source>
        <dbReference type="RuleBase" id="RU004021"/>
    </source>
</evidence>
<evidence type="ECO:0000313" key="19">
    <source>
        <dbReference type="Proteomes" id="UP000214975"/>
    </source>
</evidence>
<keyword evidence="6" id="KW-0500">Molybdenum</keyword>
<dbReference type="Pfam" id="PF00148">
    <property type="entry name" value="Oxidored_nitro"/>
    <property type="match status" value="1"/>
</dbReference>
<evidence type="ECO:0000256" key="13">
    <source>
        <dbReference type="ARBA" id="ARBA00023231"/>
    </source>
</evidence>
<evidence type="ECO:0000313" key="18">
    <source>
        <dbReference type="EMBL" id="AST56460.1"/>
    </source>
</evidence>